<evidence type="ECO:0000313" key="15">
    <source>
        <dbReference type="Proteomes" id="UP001314263"/>
    </source>
</evidence>
<dbReference type="CDD" id="cd01562">
    <property type="entry name" value="Thr-dehyd"/>
    <property type="match status" value="1"/>
</dbReference>
<dbReference type="AlphaFoldDB" id="A0AAV1IAA2"/>
<comment type="catalytic activity">
    <reaction evidence="1 11">
        <text>L-threonine = 2-oxobutanoate + NH4(+)</text>
        <dbReference type="Rhea" id="RHEA:22108"/>
        <dbReference type="ChEBI" id="CHEBI:16763"/>
        <dbReference type="ChEBI" id="CHEBI:28938"/>
        <dbReference type="ChEBI" id="CHEBI:57926"/>
        <dbReference type="EC" id="4.3.1.19"/>
    </reaction>
</comment>
<gene>
    <name evidence="14" type="ORF">CVIRNUC_006155</name>
</gene>
<dbReference type="NCBIfam" id="TIGR01124">
    <property type="entry name" value="ilvA_2Cterm"/>
    <property type="match status" value="1"/>
</dbReference>
<keyword evidence="10 11" id="KW-0100">Branched-chain amino acid biosynthesis</keyword>
<dbReference type="Pfam" id="PF00585">
    <property type="entry name" value="Thr_dehydrat_C"/>
    <property type="match status" value="2"/>
</dbReference>
<evidence type="ECO:0000256" key="7">
    <source>
        <dbReference type="ARBA" id="ARBA00022737"/>
    </source>
</evidence>
<feature type="compositionally biased region" description="Low complexity" evidence="12">
    <location>
        <begin position="55"/>
        <end position="84"/>
    </location>
</feature>
<dbReference type="CDD" id="cd04907">
    <property type="entry name" value="ACT_ThrD-I_2"/>
    <property type="match status" value="1"/>
</dbReference>
<organism evidence="14 15">
    <name type="scientific">Coccomyxa viridis</name>
    <dbReference type="NCBI Taxonomy" id="1274662"/>
    <lineage>
        <taxon>Eukaryota</taxon>
        <taxon>Viridiplantae</taxon>
        <taxon>Chlorophyta</taxon>
        <taxon>core chlorophytes</taxon>
        <taxon>Trebouxiophyceae</taxon>
        <taxon>Trebouxiophyceae incertae sedis</taxon>
        <taxon>Coccomyxaceae</taxon>
        <taxon>Coccomyxa</taxon>
    </lineage>
</organism>
<dbReference type="InterPro" id="IPR001721">
    <property type="entry name" value="TD_ACT-like"/>
</dbReference>
<feature type="domain" description="ACT-like" evidence="13">
    <location>
        <begin position="485"/>
        <end position="559"/>
    </location>
</feature>
<keyword evidence="9 11" id="KW-0456">Lyase</keyword>
<proteinExistence type="inferred from homology"/>
<keyword evidence="15" id="KW-1185">Reference proteome</keyword>
<dbReference type="FunFam" id="3.40.50.1100:FF:000008">
    <property type="entry name" value="L-threonine dehydratase"/>
    <property type="match status" value="1"/>
</dbReference>
<dbReference type="GO" id="GO:0006567">
    <property type="term" value="P:L-threonine catabolic process"/>
    <property type="evidence" value="ECO:0007669"/>
    <property type="project" value="TreeGrafter"/>
</dbReference>
<evidence type="ECO:0000256" key="1">
    <source>
        <dbReference type="ARBA" id="ARBA00001274"/>
    </source>
</evidence>
<dbReference type="SUPFAM" id="SSF55021">
    <property type="entry name" value="ACT-like"/>
    <property type="match status" value="2"/>
</dbReference>
<dbReference type="GO" id="GO:0009097">
    <property type="term" value="P:isoleucine biosynthetic process"/>
    <property type="evidence" value="ECO:0007669"/>
    <property type="project" value="UniProtKB-UniRule"/>
</dbReference>
<evidence type="ECO:0000256" key="4">
    <source>
        <dbReference type="ARBA" id="ARBA00010869"/>
    </source>
</evidence>
<dbReference type="Gene3D" id="3.40.1020.10">
    <property type="entry name" value="Biosynthetic Threonine Deaminase, Domain 3"/>
    <property type="match status" value="1"/>
</dbReference>
<keyword evidence="7" id="KW-0677">Repeat</keyword>
<dbReference type="InterPro" id="IPR038110">
    <property type="entry name" value="TD_ACT-like_sf"/>
</dbReference>
<dbReference type="EMBL" id="CAUYUE010000007">
    <property type="protein sequence ID" value="CAK0782960.1"/>
    <property type="molecule type" value="Genomic_DNA"/>
</dbReference>
<accession>A0AAV1IAA2</accession>
<evidence type="ECO:0000256" key="3">
    <source>
        <dbReference type="ARBA" id="ARBA00004810"/>
    </source>
</evidence>
<dbReference type="GO" id="GO:0006565">
    <property type="term" value="P:L-serine catabolic process"/>
    <property type="evidence" value="ECO:0007669"/>
    <property type="project" value="TreeGrafter"/>
</dbReference>
<evidence type="ECO:0000256" key="8">
    <source>
        <dbReference type="ARBA" id="ARBA00022898"/>
    </source>
</evidence>
<keyword evidence="5 11" id="KW-0028">Amino-acid biosynthesis</keyword>
<dbReference type="InterPro" id="IPR005787">
    <property type="entry name" value="Thr_deHydtase_biosynth"/>
</dbReference>
<evidence type="ECO:0000256" key="6">
    <source>
        <dbReference type="ARBA" id="ARBA00022624"/>
    </source>
</evidence>
<dbReference type="EC" id="4.3.1.19" evidence="11"/>
<dbReference type="PANTHER" id="PTHR48078:SF11">
    <property type="entry name" value="THREONINE DEHYDRATASE, MITOCHONDRIAL"/>
    <property type="match status" value="1"/>
</dbReference>
<dbReference type="GO" id="GO:0030170">
    <property type="term" value="F:pyridoxal phosphate binding"/>
    <property type="evidence" value="ECO:0007669"/>
    <property type="project" value="InterPro"/>
</dbReference>
<feature type="region of interest" description="Disordered" evidence="12">
    <location>
        <begin position="1"/>
        <end position="104"/>
    </location>
</feature>
<keyword evidence="8 11" id="KW-0663">Pyridoxal phosphate</keyword>
<evidence type="ECO:0000256" key="5">
    <source>
        <dbReference type="ARBA" id="ARBA00022605"/>
    </source>
</evidence>
<dbReference type="InterPro" id="IPR045865">
    <property type="entry name" value="ACT-like_dom_sf"/>
</dbReference>
<dbReference type="PROSITE" id="PS51672">
    <property type="entry name" value="ACT_LIKE"/>
    <property type="match status" value="2"/>
</dbReference>
<evidence type="ECO:0000259" key="13">
    <source>
        <dbReference type="PROSITE" id="PS51672"/>
    </source>
</evidence>
<dbReference type="InterPro" id="IPR001926">
    <property type="entry name" value="TrpB-like_PALP"/>
</dbReference>
<dbReference type="PANTHER" id="PTHR48078">
    <property type="entry name" value="THREONINE DEHYDRATASE, MITOCHONDRIAL-RELATED"/>
    <property type="match status" value="1"/>
</dbReference>
<dbReference type="Proteomes" id="UP001314263">
    <property type="component" value="Unassembled WGS sequence"/>
</dbReference>
<evidence type="ECO:0000256" key="2">
    <source>
        <dbReference type="ARBA" id="ARBA00001933"/>
    </source>
</evidence>
<evidence type="ECO:0000256" key="11">
    <source>
        <dbReference type="RuleBase" id="RU362012"/>
    </source>
</evidence>
<evidence type="ECO:0000313" key="14">
    <source>
        <dbReference type="EMBL" id="CAK0782960.1"/>
    </source>
</evidence>
<evidence type="ECO:0000256" key="10">
    <source>
        <dbReference type="ARBA" id="ARBA00023304"/>
    </source>
</evidence>
<dbReference type="GO" id="GO:0003941">
    <property type="term" value="F:L-serine ammonia-lyase activity"/>
    <property type="evidence" value="ECO:0007669"/>
    <property type="project" value="TreeGrafter"/>
</dbReference>
<dbReference type="InterPro" id="IPR000634">
    <property type="entry name" value="Ser/Thr_deHydtase_PyrdxlP-BS"/>
</dbReference>
<sequence>MKAKLQPSPPGRGWAPARQQGLHYRSSVQNIHFPKTLSASEAPPRARGGSSGELQAAAAAAQQAGIERSSPPSEVSESSNGSNGRLEPANSASNGTSMPELCSPEDLVLEPGECSHIDRSSPLDSADVFRCSGCLEEACQGPSGCAKMLWRNQPGGYLKEILTARVYDVAVESQLELAKGLSESLENRLFLKREDLQPVFSFKLRGAYNKMANLTPEQRERGVITSSAGNHAQGVSLAASRLGCKAVICMPTSTPGIKIDAVRRLGGSVELVGETYSETQTYAQAKSAETGMVFVPPYDDPYVISGQGTVGTEVLRQLSTPDLDKLHAIFVAIGGGGLIAGIAAYVKALRPGVKIYGVEPSGANAMALSLMRGRRVTLTKVDAFADGVAVKQVGMETFRMCRGLLDGVIQVDNSAISAAIKDVFNETRSILEPAGAVAVAGAKAYLSRSSLQGVSAVAVTSGANMNFDRLRLVTELAGIGALKEAMLATTMPERPGSFKDFLDIALDNPGLQITEFKYRYSAAAEAHVLWGLGIRHPSEVAKLEERLTTAGFPTIDISGIEAAQIHLRHLVGGRARSYTGELPSERIFQVDFPERPGALRKFLAVFSPDFLITLFHYRETGNRSTKLLIGMQVPPAEESRFQKAVDALSDNYTFEELSGKARQVFAMFIS</sequence>
<comment type="caution">
    <text evidence="14">The sequence shown here is derived from an EMBL/GenBank/DDBJ whole genome shotgun (WGS) entry which is preliminary data.</text>
</comment>
<comment type="pathway">
    <text evidence="3 11">Amino-acid biosynthesis; L-isoleucine biosynthesis; 2-oxobutanoate from L-threonine: step 1/1.</text>
</comment>
<dbReference type="Gene3D" id="3.40.50.1100">
    <property type="match status" value="2"/>
</dbReference>
<dbReference type="InterPro" id="IPR036052">
    <property type="entry name" value="TrpB-like_PALP_sf"/>
</dbReference>
<dbReference type="SUPFAM" id="SSF53686">
    <property type="entry name" value="Tryptophan synthase beta subunit-like PLP-dependent enzymes"/>
    <property type="match status" value="1"/>
</dbReference>
<dbReference type="Pfam" id="PF00291">
    <property type="entry name" value="PALP"/>
    <property type="match status" value="1"/>
</dbReference>
<protein>
    <recommendedName>
        <fullName evidence="11">Threonine dehydratase</fullName>
        <ecNumber evidence="11">4.3.1.19</ecNumber>
    </recommendedName>
    <alternativeName>
        <fullName evidence="11">Threonine deaminase</fullName>
    </alternativeName>
</protein>
<dbReference type="PROSITE" id="PS00165">
    <property type="entry name" value="DEHYDRATASE_SER_THR"/>
    <property type="match status" value="1"/>
</dbReference>
<evidence type="ECO:0000256" key="9">
    <source>
        <dbReference type="ARBA" id="ARBA00023239"/>
    </source>
</evidence>
<comment type="similarity">
    <text evidence="4 11">Belongs to the serine/threonine dehydratase family.</text>
</comment>
<dbReference type="InterPro" id="IPR050147">
    <property type="entry name" value="Ser/Thr_Dehydratase"/>
</dbReference>
<comment type="cofactor">
    <cofactor evidence="2 11">
        <name>pyridoxal 5'-phosphate</name>
        <dbReference type="ChEBI" id="CHEBI:597326"/>
    </cofactor>
</comment>
<dbReference type="GO" id="GO:0004794">
    <property type="term" value="F:threonine deaminase activity"/>
    <property type="evidence" value="ECO:0007669"/>
    <property type="project" value="UniProtKB-UniRule"/>
</dbReference>
<keyword evidence="6 11" id="KW-0412">Isoleucine biosynthesis</keyword>
<feature type="domain" description="ACT-like" evidence="13">
    <location>
        <begin position="586"/>
        <end position="659"/>
    </location>
</feature>
<name>A0AAV1IAA2_9CHLO</name>
<dbReference type="NCBIfam" id="NF006674">
    <property type="entry name" value="PRK09224.1"/>
    <property type="match status" value="1"/>
</dbReference>
<reference evidence="14 15" key="1">
    <citation type="submission" date="2023-10" db="EMBL/GenBank/DDBJ databases">
        <authorList>
            <person name="Maclean D."/>
            <person name="Macfadyen A."/>
        </authorList>
    </citation>
    <scope>NUCLEOTIDE SEQUENCE [LARGE SCALE GENOMIC DNA]</scope>
</reference>
<evidence type="ECO:0000256" key="12">
    <source>
        <dbReference type="SAM" id="MobiDB-lite"/>
    </source>
</evidence>